<dbReference type="Gene3D" id="3.40.1710.10">
    <property type="entry name" value="abc type-2 transporter like domain"/>
    <property type="match status" value="1"/>
</dbReference>
<dbReference type="Proteomes" id="UP000198734">
    <property type="component" value="Unassembled WGS sequence"/>
</dbReference>
<feature type="transmembrane region" description="Helical" evidence="5">
    <location>
        <begin position="227"/>
        <end position="249"/>
    </location>
</feature>
<reference evidence="8" key="1">
    <citation type="submission" date="2016-10" db="EMBL/GenBank/DDBJ databases">
        <authorList>
            <person name="Varghese N."/>
            <person name="Submissions S."/>
        </authorList>
    </citation>
    <scope>NUCLEOTIDE SEQUENCE [LARGE SCALE GENOMIC DNA]</scope>
    <source>
        <strain evidence="8">DSM 11706</strain>
    </source>
</reference>
<evidence type="ECO:0000259" key="6">
    <source>
        <dbReference type="Pfam" id="PF12698"/>
    </source>
</evidence>
<keyword evidence="3 5" id="KW-1133">Transmembrane helix</keyword>
<protein>
    <submittedName>
        <fullName evidence="7">YhgE/Pip N-terminal domain-containing protein</fullName>
    </submittedName>
</protein>
<feature type="transmembrane region" description="Helical" evidence="5">
    <location>
        <begin position="314"/>
        <end position="335"/>
    </location>
</feature>
<keyword evidence="2 5" id="KW-0812">Transmembrane</keyword>
<evidence type="ECO:0000256" key="2">
    <source>
        <dbReference type="ARBA" id="ARBA00022692"/>
    </source>
</evidence>
<proteinExistence type="predicted"/>
<keyword evidence="4 5" id="KW-0472">Membrane</keyword>
<dbReference type="PANTHER" id="PTHR43077:SF5">
    <property type="entry name" value="PHAGE INFECTION PROTEIN"/>
    <property type="match status" value="1"/>
</dbReference>
<dbReference type="AlphaFoldDB" id="A0A1I5VQ80"/>
<dbReference type="RefSeq" id="WP_093534615.1">
    <property type="nucleotide sequence ID" value="NZ_FOXU01000001.1"/>
</dbReference>
<evidence type="ECO:0000313" key="7">
    <source>
        <dbReference type="EMBL" id="SFQ09718.1"/>
    </source>
</evidence>
<evidence type="ECO:0000256" key="1">
    <source>
        <dbReference type="ARBA" id="ARBA00004141"/>
    </source>
</evidence>
<evidence type="ECO:0000256" key="5">
    <source>
        <dbReference type="SAM" id="Phobius"/>
    </source>
</evidence>
<feature type="transmembrane region" description="Helical" evidence="5">
    <location>
        <begin position="12"/>
        <end position="34"/>
    </location>
</feature>
<feature type="transmembrane region" description="Helical" evidence="5">
    <location>
        <begin position="194"/>
        <end position="215"/>
    </location>
</feature>
<feature type="transmembrane region" description="Helical" evidence="5">
    <location>
        <begin position="347"/>
        <end position="369"/>
    </location>
</feature>
<dbReference type="PANTHER" id="PTHR43077">
    <property type="entry name" value="TRANSPORT PERMEASE YVFS-RELATED"/>
    <property type="match status" value="1"/>
</dbReference>
<name>A0A1I5VQ80_9BACI</name>
<dbReference type="InterPro" id="IPR051328">
    <property type="entry name" value="T7SS_ABC-Transporter"/>
</dbReference>
<sequence length="395" mass="42777">MKFKQFLNLQGFKASIFMGIFYAIAMLLIFLLGYSALPGNMDELKVAIINDDAGESGSQIAEQLTESLPFKIDTELTNEKALDKLGDNKYALVIHIPETFTENAQKGESAQIDFTVNEASATMVSSAMSSVVTEINNQLSTSFSTQTAQGVLLNMNVPEEQATAIAEQIETAYVGNYVIMNDVPDGMHNGMLPMFLTMACYVGAMIAAMQLVGAFKLSRGKASKVKLFTYVQGSALIIAVVSTIFALIVAFSISDLDTSIILKLAGQQILLYMAAFNVCAIFTFLIGEAGMIINIPVLLSQTIANGATMPREMMYGYFNFVSHISPMYYSVQSYYAVMFGSTEQSPFLWGLVAVAAGAVIINMIIVRFVHKDVPMDAIASATTSVPVNAQPIVNN</sequence>
<dbReference type="Pfam" id="PF12698">
    <property type="entry name" value="ABC2_membrane_3"/>
    <property type="match status" value="1"/>
</dbReference>
<comment type="subcellular location">
    <subcellularLocation>
        <location evidence="1">Membrane</location>
        <topology evidence="1">Multi-pass membrane protein</topology>
    </subcellularLocation>
</comment>
<dbReference type="InterPro" id="IPR013525">
    <property type="entry name" value="ABC2_TM"/>
</dbReference>
<dbReference type="EMBL" id="FOXU01000001">
    <property type="protein sequence ID" value="SFQ09718.1"/>
    <property type="molecule type" value="Genomic_DNA"/>
</dbReference>
<gene>
    <name evidence="7" type="ORF">SAMN05421670_0925</name>
</gene>
<evidence type="ECO:0000313" key="8">
    <source>
        <dbReference type="Proteomes" id="UP000198734"/>
    </source>
</evidence>
<keyword evidence="8" id="KW-1185">Reference proteome</keyword>
<accession>A0A1I5VQ80</accession>
<dbReference type="GO" id="GO:0140359">
    <property type="term" value="F:ABC-type transporter activity"/>
    <property type="evidence" value="ECO:0007669"/>
    <property type="project" value="InterPro"/>
</dbReference>
<evidence type="ECO:0000256" key="4">
    <source>
        <dbReference type="ARBA" id="ARBA00023136"/>
    </source>
</evidence>
<dbReference type="STRING" id="126156.SAMN05421670_0925"/>
<dbReference type="OrthoDB" id="2208410at2"/>
<evidence type="ECO:0000256" key="3">
    <source>
        <dbReference type="ARBA" id="ARBA00022989"/>
    </source>
</evidence>
<organism evidence="7 8">
    <name type="scientific">Psychrobacillus psychrotolerans</name>
    <dbReference type="NCBI Taxonomy" id="126156"/>
    <lineage>
        <taxon>Bacteria</taxon>
        <taxon>Bacillati</taxon>
        <taxon>Bacillota</taxon>
        <taxon>Bacilli</taxon>
        <taxon>Bacillales</taxon>
        <taxon>Bacillaceae</taxon>
        <taxon>Psychrobacillus</taxon>
    </lineage>
</organism>
<feature type="domain" description="ABC-2 type transporter transmembrane" evidence="6">
    <location>
        <begin position="13"/>
        <end position="364"/>
    </location>
</feature>
<dbReference type="GO" id="GO:0016020">
    <property type="term" value="C:membrane"/>
    <property type="evidence" value="ECO:0007669"/>
    <property type="project" value="UniProtKB-SubCell"/>
</dbReference>
<feature type="transmembrane region" description="Helical" evidence="5">
    <location>
        <begin position="269"/>
        <end position="293"/>
    </location>
</feature>